<gene>
    <name evidence="1" type="ORF">MEUPH1_LOCUS25101</name>
</gene>
<dbReference type="EMBL" id="CARXXK010000705">
    <property type="protein sequence ID" value="CAI6371051.1"/>
    <property type="molecule type" value="Genomic_DNA"/>
</dbReference>
<accession>A0AAV0XV07</accession>
<keyword evidence="2" id="KW-1185">Reference proteome</keyword>
<organism evidence="1 2">
    <name type="scientific">Macrosiphum euphorbiae</name>
    <name type="common">potato aphid</name>
    <dbReference type="NCBI Taxonomy" id="13131"/>
    <lineage>
        <taxon>Eukaryota</taxon>
        <taxon>Metazoa</taxon>
        <taxon>Ecdysozoa</taxon>
        <taxon>Arthropoda</taxon>
        <taxon>Hexapoda</taxon>
        <taxon>Insecta</taxon>
        <taxon>Pterygota</taxon>
        <taxon>Neoptera</taxon>
        <taxon>Paraneoptera</taxon>
        <taxon>Hemiptera</taxon>
        <taxon>Sternorrhyncha</taxon>
        <taxon>Aphidomorpha</taxon>
        <taxon>Aphidoidea</taxon>
        <taxon>Aphididae</taxon>
        <taxon>Macrosiphini</taxon>
        <taxon>Macrosiphum</taxon>
    </lineage>
</organism>
<name>A0AAV0XV07_9HEMI</name>
<dbReference type="Proteomes" id="UP001160148">
    <property type="component" value="Unassembled WGS sequence"/>
</dbReference>
<sequence length="156" mass="18290">MYHIVRNVPDDKNFWFYVYISKKLKCFRWFLRDIVKYSAFDVELDMRLVYQCRVMGGATDHGHAAWNEYLKGSSLVYGIRTDFKLNNVEYLNKLAYLVALKRITSIDRSFVYGTKLNFLDLATGSTHRSFEQPSRNAVRADIVRHCNIAGTLFTRL</sequence>
<dbReference type="AlphaFoldDB" id="A0AAV0XV07"/>
<reference evidence="1 2" key="1">
    <citation type="submission" date="2023-01" db="EMBL/GenBank/DDBJ databases">
        <authorList>
            <person name="Whitehead M."/>
        </authorList>
    </citation>
    <scope>NUCLEOTIDE SEQUENCE [LARGE SCALE GENOMIC DNA]</scope>
</reference>
<protein>
    <submittedName>
        <fullName evidence="1">Uncharacterized protein</fullName>
    </submittedName>
</protein>
<comment type="caution">
    <text evidence="1">The sequence shown here is derived from an EMBL/GenBank/DDBJ whole genome shotgun (WGS) entry which is preliminary data.</text>
</comment>
<evidence type="ECO:0000313" key="1">
    <source>
        <dbReference type="EMBL" id="CAI6371051.1"/>
    </source>
</evidence>
<evidence type="ECO:0000313" key="2">
    <source>
        <dbReference type="Proteomes" id="UP001160148"/>
    </source>
</evidence>
<proteinExistence type="predicted"/>